<evidence type="ECO:0000313" key="8">
    <source>
        <dbReference type="Proteomes" id="UP001378960"/>
    </source>
</evidence>
<organism evidence="7 8">
    <name type="scientific">Pichia kluyveri</name>
    <name type="common">Yeast</name>
    <dbReference type="NCBI Taxonomy" id="36015"/>
    <lineage>
        <taxon>Eukaryota</taxon>
        <taxon>Fungi</taxon>
        <taxon>Dikarya</taxon>
        <taxon>Ascomycota</taxon>
        <taxon>Saccharomycotina</taxon>
        <taxon>Pichiomycetes</taxon>
        <taxon>Pichiales</taxon>
        <taxon>Pichiaceae</taxon>
        <taxon>Pichia</taxon>
    </lineage>
</organism>
<evidence type="ECO:0000256" key="2">
    <source>
        <dbReference type="ARBA" id="ARBA00023125"/>
    </source>
</evidence>
<accession>A0AAV5R082</accession>
<dbReference type="GO" id="GO:0000978">
    <property type="term" value="F:RNA polymerase II cis-regulatory region sequence-specific DNA binding"/>
    <property type="evidence" value="ECO:0007669"/>
    <property type="project" value="TreeGrafter"/>
</dbReference>
<dbReference type="PANTHER" id="PTHR31069:SF12">
    <property type="entry name" value="TRANSCRIPTION FACTOR DOMAIN-CONTAINING PROTEIN"/>
    <property type="match status" value="1"/>
</dbReference>
<dbReference type="SUPFAM" id="SSF57701">
    <property type="entry name" value="Zn2/Cys6 DNA-binding domain"/>
    <property type="match status" value="1"/>
</dbReference>
<dbReference type="GO" id="GO:0045944">
    <property type="term" value="P:positive regulation of transcription by RNA polymerase II"/>
    <property type="evidence" value="ECO:0007669"/>
    <property type="project" value="TreeGrafter"/>
</dbReference>
<dbReference type="InterPro" id="IPR001138">
    <property type="entry name" value="Zn2Cys6_DnaBD"/>
</dbReference>
<dbReference type="AlphaFoldDB" id="A0AAV5R082"/>
<dbReference type="EMBL" id="BTGB01000001">
    <property type="protein sequence ID" value="GMM44618.1"/>
    <property type="molecule type" value="Genomic_DNA"/>
</dbReference>
<feature type="coiled-coil region" evidence="5">
    <location>
        <begin position="144"/>
        <end position="171"/>
    </location>
</feature>
<dbReference type="Proteomes" id="UP001378960">
    <property type="component" value="Unassembled WGS sequence"/>
</dbReference>
<name>A0AAV5R082_PICKL</name>
<dbReference type="InterPro" id="IPR050675">
    <property type="entry name" value="OAF3"/>
</dbReference>
<evidence type="ECO:0000256" key="3">
    <source>
        <dbReference type="ARBA" id="ARBA00023163"/>
    </source>
</evidence>
<dbReference type="CDD" id="cd00067">
    <property type="entry name" value="GAL4"/>
    <property type="match status" value="1"/>
</dbReference>
<keyword evidence="5" id="KW-0175">Coiled coil</keyword>
<dbReference type="CDD" id="cd12148">
    <property type="entry name" value="fungal_TF_MHR"/>
    <property type="match status" value="1"/>
</dbReference>
<keyword evidence="2" id="KW-0238">DNA-binding</keyword>
<evidence type="ECO:0000313" key="7">
    <source>
        <dbReference type="EMBL" id="GMM44618.1"/>
    </source>
</evidence>
<dbReference type="SMART" id="SM00066">
    <property type="entry name" value="GAL4"/>
    <property type="match status" value="1"/>
</dbReference>
<dbReference type="PANTHER" id="PTHR31069">
    <property type="entry name" value="OLEATE-ACTIVATED TRANSCRIPTION FACTOR 1-RELATED"/>
    <property type="match status" value="1"/>
</dbReference>
<evidence type="ECO:0000256" key="4">
    <source>
        <dbReference type="ARBA" id="ARBA00023242"/>
    </source>
</evidence>
<evidence type="ECO:0000259" key="6">
    <source>
        <dbReference type="PROSITE" id="PS50048"/>
    </source>
</evidence>
<dbReference type="Gene3D" id="4.10.240.10">
    <property type="entry name" value="Zn(2)-C6 fungal-type DNA-binding domain"/>
    <property type="match status" value="1"/>
</dbReference>
<keyword evidence="1" id="KW-0805">Transcription regulation</keyword>
<dbReference type="GO" id="GO:0000981">
    <property type="term" value="F:DNA-binding transcription factor activity, RNA polymerase II-specific"/>
    <property type="evidence" value="ECO:0007669"/>
    <property type="project" value="InterPro"/>
</dbReference>
<feature type="domain" description="Zn(2)-C6 fungal-type" evidence="6">
    <location>
        <begin position="13"/>
        <end position="43"/>
    </location>
</feature>
<dbReference type="Pfam" id="PF00172">
    <property type="entry name" value="Zn_clus"/>
    <property type="match status" value="1"/>
</dbReference>
<gene>
    <name evidence="7" type="ORF">DAPK24_011930</name>
</gene>
<dbReference type="PROSITE" id="PS00018">
    <property type="entry name" value="EF_HAND_1"/>
    <property type="match status" value="1"/>
</dbReference>
<dbReference type="GO" id="GO:0005634">
    <property type="term" value="C:nucleus"/>
    <property type="evidence" value="ECO:0007669"/>
    <property type="project" value="TreeGrafter"/>
</dbReference>
<evidence type="ECO:0000256" key="5">
    <source>
        <dbReference type="SAM" id="Coils"/>
    </source>
</evidence>
<protein>
    <recommendedName>
        <fullName evidence="6">Zn(2)-C6 fungal-type domain-containing protein</fullName>
    </recommendedName>
</protein>
<dbReference type="GO" id="GO:0008270">
    <property type="term" value="F:zinc ion binding"/>
    <property type="evidence" value="ECO:0007669"/>
    <property type="project" value="InterPro"/>
</dbReference>
<reference evidence="7 8" key="1">
    <citation type="journal article" date="2023" name="Elife">
        <title>Identification of key yeast species and microbe-microbe interactions impacting larval growth of Drosophila in the wild.</title>
        <authorList>
            <person name="Mure A."/>
            <person name="Sugiura Y."/>
            <person name="Maeda R."/>
            <person name="Honda K."/>
            <person name="Sakurai N."/>
            <person name="Takahashi Y."/>
            <person name="Watada M."/>
            <person name="Katoh T."/>
            <person name="Gotoh A."/>
            <person name="Gotoh Y."/>
            <person name="Taniguchi I."/>
            <person name="Nakamura K."/>
            <person name="Hayashi T."/>
            <person name="Katayama T."/>
            <person name="Uemura T."/>
            <person name="Hattori Y."/>
        </authorList>
    </citation>
    <scope>NUCLEOTIDE SEQUENCE [LARGE SCALE GENOMIC DNA]</scope>
    <source>
        <strain evidence="7 8">PK-24</strain>
    </source>
</reference>
<dbReference type="PROSITE" id="PS50048">
    <property type="entry name" value="ZN2_CY6_FUNGAL_2"/>
    <property type="match status" value="1"/>
</dbReference>
<keyword evidence="3" id="KW-0804">Transcription</keyword>
<dbReference type="InterPro" id="IPR018247">
    <property type="entry name" value="EF_Hand_1_Ca_BS"/>
</dbReference>
<evidence type="ECO:0000256" key="1">
    <source>
        <dbReference type="ARBA" id="ARBA00023015"/>
    </source>
</evidence>
<proteinExistence type="predicted"/>
<keyword evidence="4" id="KW-0539">Nucleus</keyword>
<dbReference type="InterPro" id="IPR036864">
    <property type="entry name" value="Zn2-C6_fun-type_DNA-bd_sf"/>
</dbReference>
<comment type="caution">
    <text evidence="7">The sequence shown here is derived from an EMBL/GenBank/DDBJ whole genome shotgun (WGS) entry which is preliminary data.</text>
</comment>
<dbReference type="PROSITE" id="PS00463">
    <property type="entry name" value="ZN2_CY6_FUNGAL_1"/>
    <property type="match status" value="1"/>
</dbReference>
<keyword evidence="8" id="KW-1185">Reference proteome</keyword>
<sequence>MSEGKKRRRPPLSCTSCRVKKIKCDREKPICGKCASLNTECTYVTPSFSSNKKKQQNISNYQISISQVDTSKSSFHKIKPITILPENQIKINFHNNNTTNNTTTNNDIVKSDIGISSVESTISSVDNSIFSNIGNEIDIVDIGINEKKRKRKQIELQINQLKAQLELYKDLYDPETECISMVLGYKGEKVDSLWSKKNLRFSALGSFLVSSIWVRDNIMKNFISSFFVVRKSQNIKTNNKRVFKNKVIDKYYPTNKLNSSNDNTYDNPIEFKFLSEQLDIKKNETEYITKDIFFKKVIQMMPPKEIVDYHVNNFFKTIYPLIPTLDEIIFKEEIFKIIQFPNNELESINIIIDTKIDYIRICILLLILRMSFSQKIIEKNFSKKMPNNLNILKYPITPSIIPLINFSLTKLNFLRKTSFEVLQLLLIYRFYQIRGCEDGDGYNGSDGPIYLGLIKSTFRTIGINLSFWNEKINNFKEIEQFVKQNFGLSLLKRGYKPFIHLWKKMRLISLELDLTHATMYGCKPQFEYKLNEERIFEVEYLLEFSNNNDLNIEKFANDRLNSFLNVSYQINDLLCKLHDYDNKPTIEEIDNQVKELIYIGDINYDLTNMNDYKNQNINLLSELNIIKSQSNIYSLVIIIQYILILHSEYLCSKDDGELIEKGRLKFQENFIKLIDNYLLISNNFLRVWEIDEENCELLFLTCNDINELFDKLMMVTFFILIRLLRFQHSIKNNVDNNITNILKEYKKLYYNVLTVFRKLIYVERKLSRFWYKSLRYYAAVIDFADWFENSSTTNFQFNMNDDMNDDNNDNNNKINYFETYFNEKDCSVNVLTSININKLQEINEKFDKLQIKYKLDNNFGIEDNSNDNNNNIDINDNDNDKLIENGGSNYLNNFDFCIDDNGNDNLNKEEFEFDISSFDNLFNIRDWENIGDIFNNGIDSFI</sequence>